<keyword evidence="8" id="KW-0067">ATP-binding</keyword>
<name>A0A1X0QU32_RHIZD</name>
<evidence type="ECO:0000256" key="11">
    <source>
        <dbReference type="ARBA" id="ARBA00031036"/>
    </source>
</evidence>
<dbReference type="FunFam" id="3.30.420.40:FF:000004">
    <property type="entry name" value="Molecular chaperone DnaK"/>
    <property type="match status" value="1"/>
</dbReference>
<keyword evidence="6" id="KW-0808">Transferase</keyword>
<dbReference type="NCBIfam" id="NF006054">
    <property type="entry name" value="PRK08202.1"/>
    <property type="match status" value="1"/>
</dbReference>
<dbReference type="NCBIfam" id="NF001413">
    <property type="entry name" value="PRK00290.1"/>
    <property type="match status" value="1"/>
</dbReference>
<dbReference type="FunFam" id="3.30.30.30:FF:000003">
    <property type="entry name" value="Heat shock protein 9"/>
    <property type="match status" value="1"/>
</dbReference>
<evidence type="ECO:0000256" key="2">
    <source>
        <dbReference type="ARBA" id="ARBA00005058"/>
    </source>
</evidence>
<dbReference type="SUPFAM" id="SSF100934">
    <property type="entry name" value="Heat shock protein 70kD (HSP70), C-terminal subdomain"/>
    <property type="match status" value="1"/>
</dbReference>
<dbReference type="Pfam" id="PF01048">
    <property type="entry name" value="PNP_UDP_1"/>
    <property type="match status" value="1"/>
</dbReference>
<dbReference type="InterPro" id="IPR000845">
    <property type="entry name" value="Nucleoside_phosphorylase_d"/>
</dbReference>
<feature type="coiled-coil region" evidence="14">
    <location>
        <begin position="848"/>
        <end position="921"/>
    </location>
</feature>
<comment type="pathway">
    <text evidence="2">Purine metabolism; purine nucleoside salvage.</text>
</comment>
<evidence type="ECO:0000256" key="1">
    <source>
        <dbReference type="ARBA" id="ARBA00004305"/>
    </source>
</evidence>
<evidence type="ECO:0000256" key="12">
    <source>
        <dbReference type="ARBA" id="ARBA00059314"/>
    </source>
</evidence>
<dbReference type="GO" id="GO:0051082">
    <property type="term" value="F:unfolded protein binding"/>
    <property type="evidence" value="ECO:0007669"/>
    <property type="project" value="InterPro"/>
</dbReference>
<evidence type="ECO:0000256" key="8">
    <source>
        <dbReference type="ARBA" id="ARBA00022840"/>
    </source>
</evidence>
<dbReference type="SUPFAM" id="SSF53067">
    <property type="entry name" value="Actin-like ATPase domain"/>
    <property type="match status" value="2"/>
</dbReference>
<reference evidence="16" key="1">
    <citation type="journal article" date="2016" name="Proc. Natl. Acad. Sci. U.S.A.">
        <title>Lipid metabolic changes in an early divergent fungus govern the establishment of a mutualistic symbiosis with endobacteria.</title>
        <authorList>
            <person name="Lastovetsky O.A."/>
            <person name="Gaspar M.L."/>
            <person name="Mondo S.J."/>
            <person name="LaButti K.M."/>
            <person name="Sandor L."/>
            <person name="Grigoriev I.V."/>
            <person name="Henry S.A."/>
            <person name="Pawlowska T.E."/>
        </authorList>
    </citation>
    <scope>NUCLEOTIDE SEQUENCE [LARGE SCALE GENOMIC DNA]</scope>
    <source>
        <strain evidence="16">ATCC 52814</strain>
    </source>
</reference>
<dbReference type="FunFam" id="3.90.640.10:FF:000003">
    <property type="entry name" value="Molecular chaperone DnaK"/>
    <property type="match status" value="1"/>
</dbReference>
<dbReference type="OrthoDB" id="2401965at2759"/>
<dbReference type="Gene3D" id="3.40.50.1580">
    <property type="entry name" value="Nucleoside phosphorylase domain"/>
    <property type="match status" value="1"/>
</dbReference>
<evidence type="ECO:0000259" key="15">
    <source>
        <dbReference type="Pfam" id="PF01048"/>
    </source>
</evidence>
<evidence type="ECO:0000256" key="13">
    <source>
        <dbReference type="ARBA" id="ARBA00070638"/>
    </source>
</evidence>
<keyword evidence="7" id="KW-0547">Nucleotide-binding</keyword>
<dbReference type="PANTHER" id="PTHR19375">
    <property type="entry name" value="HEAT SHOCK PROTEIN 70KDA"/>
    <property type="match status" value="1"/>
</dbReference>
<organism evidence="16">
    <name type="scientific">Rhizopus microsporus var. microsporus</name>
    <dbReference type="NCBI Taxonomy" id="86635"/>
    <lineage>
        <taxon>Eukaryota</taxon>
        <taxon>Fungi</taxon>
        <taxon>Fungi incertae sedis</taxon>
        <taxon>Mucoromycota</taxon>
        <taxon>Mucoromycotina</taxon>
        <taxon>Mucoromycetes</taxon>
        <taxon>Mucorales</taxon>
        <taxon>Mucorineae</taxon>
        <taxon>Rhizopodaceae</taxon>
        <taxon>Rhizopus</taxon>
    </lineage>
</organism>
<evidence type="ECO:0000256" key="6">
    <source>
        <dbReference type="ARBA" id="ARBA00022679"/>
    </source>
</evidence>
<dbReference type="Gene3D" id="1.20.1270.10">
    <property type="match status" value="1"/>
</dbReference>
<feature type="domain" description="Nucleoside phosphorylase" evidence="15">
    <location>
        <begin position="28"/>
        <end position="257"/>
    </location>
</feature>
<dbReference type="PROSITE" id="PS01036">
    <property type="entry name" value="HSP70_3"/>
    <property type="match status" value="1"/>
</dbReference>
<dbReference type="PROSITE" id="PS01240">
    <property type="entry name" value="PNP_MTAP_2"/>
    <property type="match status" value="1"/>
</dbReference>
<evidence type="ECO:0000256" key="3">
    <source>
        <dbReference type="ARBA" id="ARBA00006751"/>
    </source>
</evidence>
<dbReference type="FunFam" id="1.20.1270.10:FF:000007">
    <property type="entry name" value="Heat shock protein, mitochondrial"/>
    <property type="match status" value="1"/>
</dbReference>
<dbReference type="InterPro" id="IPR029048">
    <property type="entry name" value="HSP70_C_sf"/>
</dbReference>
<keyword evidence="10" id="KW-0496">Mitochondrion</keyword>
<dbReference type="NCBIfam" id="TIGR02350">
    <property type="entry name" value="prok_dnaK"/>
    <property type="match status" value="1"/>
</dbReference>
<dbReference type="InterPro" id="IPR013126">
    <property type="entry name" value="Hsp_70_fam"/>
</dbReference>
<dbReference type="InterPro" id="IPR012725">
    <property type="entry name" value="Chaperone_DnaK"/>
</dbReference>
<dbReference type="InterPro" id="IPR035994">
    <property type="entry name" value="Nucleoside_phosphorylase_sf"/>
</dbReference>
<evidence type="ECO:0000256" key="7">
    <source>
        <dbReference type="ARBA" id="ARBA00022741"/>
    </source>
</evidence>
<dbReference type="GO" id="GO:0004731">
    <property type="term" value="F:purine-nucleoside phosphorylase activity"/>
    <property type="evidence" value="ECO:0007669"/>
    <property type="project" value="UniProtKB-EC"/>
</dbReference>
<gene>
    <name evidence="16" type="ORF">BCV72DRAFT_251952</name>
</gene>
<dbReference type="Proteomes" id="UP000242414">
    <property type="component" value="Unassembled WGS sequence"/>
</dbReference>
<dbReference type="PROSITE" id="PS00297">
    <property type="entry name" value="HSP70_1"/>
    <property type="match status" value="1"/>
</dbReference>
<keyword evidence="5" id="KW-0328">Glycosyltransferase</keyword>
<dbReference type="EMBL" id="KV922010">
    <property type="protein sequence ID" value="ORE03270.1"/>
    <property type="molecule type" value="Genomic_DNA"/>
</dbReference>
<dbReference type="PROSITE" id="PS00329">
    <property type="entry name" value="HSP70_2"/>
    <property type="match status" value="1"/>
</dbReference>
<dbReference type="InterPro" id="IPR011268">
    <property type="entry name" value="Purine_phosphorylase"/>
</dbReference>
<evidence type="ECO:0000256" key="9">
    <source>
        <dbReference type="ARBA" id="ARBA00022946"/>
    </source>
</evidence>
<accession>A0A1X0QU32</accession>
<keyword evidence="9" id="KW-0809">Transit peptide</keyword>
<evidence type="ECO:0000256" key="4">
    <source>
        <dbReference type="ARBA" id="ARBA00011886"/>
    </source>
</evidence>
<dbReference type="AlphaFoldDB" id="A0A1X0QU32"/>
<dbReference type="Gene3D" id="3.30.420.40">
    <property type="match status" value="2"/>
</dbReference>
<dbReference type="VEuPathDB" id="FungiDB:BCV72DRAFT_251952"/>
<dbReference type="FunFam" id="3.30.420.40:FF:000020">
    <property type="entry name" value="Chaperone protein HscA homolog"/>
    <property type="match status" value="1"/>
</dbReference>
<dbReference type="SUPFAM" id="SSF53167">
    <property type="entry name" value="Purine and uridine phosphorylases"/>
    <property type="match status" value="1"/>
</dbReference>
<comment type="similarity">
    <text evidence="3">Belongs to the PNP/MTAP phosphorylase family.</text>
</comment>
<comment type="function">
    <text evidence="12">Required for the assembly of iron-sulfur (Fe/S) clusters in mitochondria. Assisted by the DnaJ-like co-chaperone jac1 and the nucleotide exchange factor mge1, it mediates ATP-dependent Fe-S cluster transfer from the scaffold proteins isu1/isu2 to grx5.</text>
</comment>
<evidence type="ECO:0000256" key="14">
    <source>
        <dbReference type="SAM" id="Coils"/>
    </source>
</evidence>
<evidence type="ECO:0000256" key="5">
    <source>
        <dbReference type="ARBA" id="ARBA00022676"/>
    </source>
</evidence>
<sequence>MTAITEETYKTSADYIASRLPEEFKKVKLGIICGSGLGGLVTTIDQTTKVEFLYKDIPGFVSSTVIGHAGKLVFGHLGESRTPTVFMVGRFHFYEGHSMLQVTFPVRVMALLGVQYLIVTNACGGLQPTFKVGDLMIINDHLSIPGMVGNNPLVGPNMEAFGTRFPAVSDAYTYGLRKLAFKAAFDVGISPDDIREGVYCMVSGPSFETRVEARYLASIGADVVGMSTVPEVVVARHAGVKVLGISLVTNAVINARGKDAKLEVLREMGLTDCVDEEPDTEVYIANHEEVLETSAKKSNDMQRMVARFADLLAASPVAQRRLVPSLTRNTGVLSTFARSYSSGVNGPVIGIDLGTTNSCVSVMEGKNPRVIENAEGARTTPSVVAFTKDGELLVGQAAKRQAVVNSQNTVYATKRLIGRQFKDPAVQADIPAVSYKIVAHTNGDAWVEANGQKYSPSQIGAFVLGKMKETAEGYLGKKAKHAVITVPAYFNDAQRQATKDAGKIAGLDVLRVINEPTAAALAYGLDKSGDSTIAVYDLGGGTFDISILEIQNGVFEVKSTNGDTALGGEDFDSHLVRWVVSEFKNESGIDLSGDRMAIQRIREACEKAKIELSSTVQTDINLPYITADASGPKHINSKLTRAKFETLVGELVSRTVPPCEKAMKDAGISNKDVNDVILVGGMSRMPKVVETVKQVFGKEPSKSVNPDEAVAIGAAIQGGVLAGSVTDILLLDVTPLSLGIETLGGVFTRLINRNTTIPTKKSQVFSTAADGQTQVSVRVFQGERELCRDNKLLGDFNLTGIPPAPKGVPQIQVEFDIDADGIVNVSAKDKATGRDQSMTIAASSGLSNDEIENMIKQAEANAEADRARRETIEMANRADSVMSETEKAMDDFKEQLDKAEAEKLKEKITALRAEALKAQAGDASVNPDDLKTKIDDLQSSSLKLFEMVYKNRAAQNDTSSDSNSSSNAGSQ</sequence>
<comment type="subcellular location">
    <subcellularLocation>
        <location evidence="1">Mitochondrion matrix</location>
    </subcellularLocation>
</comment>
<dbReference type="GO" id="GO:0005524">
    <property type="term" value="F:ATP binding"/>
    <property type="evidence" value="ECO:0007669"/>
    <property type="project" value="UniProtKB-KW"/>
</dbReference>
<dbReference type="EC" id="2.4.2.1" evidence="4"/>
<dbReference type="InterPro" id="IPR043129">
    <property type="entry name" value="ATPase_NBD"/>
</dbReference>
<evidence type="ECO:0000256" key="10">
    <source>
        <dbReference type="ARBA" id="ARBA00023128"/>
    </source>
</evidence>
<dbReference type="UniPathway" id="UPA00606"/>
<dbReference type="Gene3D" id="3.90.640.10">
    <property type="entry name" value="Actin, Chain A, domain 4"/>
    <property type="match status" value="1"/>
</dbReference>
<dbReference type="SUPFAM" id="SSF100920">
    <property type="entry name" value="Heat shock protein 70kD (HSP70), peptide-binding domain"/>
    <property type="match status" value="1"/>
</dbReference>
<dbReference type="HAMAP" id="MF_00332">
    <property type="entry name" value="DnaK"/>
    <property type="match status" value="1"/>
</dbReference>
<dbReference type="Pfam" id="PF00012">
    <property type="entry name" value="HSP70"/>
    <property type="match status" value="1"/>
</dbReference>
<dbReference type="NCBIfam" id="TIGR01697">
    <property type="entry name" value="PNPH-PUNA-XAPA"/>
    <property type="match status" value="1"/>
</dbReference>
<dbReference type="Gene3D" id="2.60.34.10">
    <property type="entry name" value="Substrate Binding Domain Of DNAk, Chain A, domain 1"/>
    <property type="match status" value="1"/>
</dbReference>
<dbReference type="InterPro" id="IPR018099">
    <property type="entry name" value="Purine_phosphorylase-2_CS"/>
</dbReference>
<dbReference type="FunFam" id="2.60.34.10:FF:000014">
    <property type="entry name" value="Chaperone protein DnaK HSP70"/>
    <property type="match status" value="1"/>
</dbReference>
<dbReference type="PRINTS" id="PR00301">
    <property type="entry name" value="HEATSHOCK70"/>
</dbReference>
<dbReference type="InterPro" id="IPR018181">
    <property type="entry name" value="Heat_shock_70_CS"/>
</dbReference>
<dbReference type="GO" id="GO:0140662">
    <property type="term" value="F:ATP-dependent protein folding chaperone"/>
    <property type="evidence" value="ECO:0007669"/>
    <property type="project" value="InterPro"/>
</dbReference>
<dbReference type="CDD" id="cd11733">
    <property type="entry name" value="ASKHA_NBD_HSP70_HSPA9"/>
    <property type="match status" value="1"/>
</dbReference>
<evidence type="ECO:0000313" key="16">
    <source>
        <dbReference type="EMBL" id="ORE03270.1"/>
    </source>
</evidence>
<keyword evidence="14" id="KW-0175">Coiled coil</keyword>
<dbReference type="GO" id="GO:0009116">
    <property type="term" value="P:nucleoside metabolic process"/>
    <property type="evidence" value="ECO:0007669"/>
    <property type="project" value="InterPro"/>
</dbReference>
<protein>
    <recommendedName>
        <fullName evidence="13">Iron-sulfur cluster biogenesis chaperone, mitochondrial</fullName>
        <ecNumber evidence="4">2.4.2.1</ecNumber>
    </recommendedName>
    <alternativeName>
        <fullName evidence="11">Inosine-guanosine phosphorylase</fullName>
    </alternativeName>
</protein>
<dbReference type="GO" id="GO:0005759">
    <property type="term" value="C:mitochondrial matrix"/>
    <property type="evidence" value="ECO:0007669"/>
    <property type="project" value="UniProtKB-SubCell"/>
</dbReference>
<dbReference type="InterPro" id="IPR029047">
    <property type="entry name" value="HSP70_peptide-bd_sf"/>
</dbReference>
<proteinExistence type="inferred from homology"/>
<dbReference type="CDD" id="cd09009">
    <property type="entry name" value="PNP-EcPNPII_like"/>
    <property type="match status" value="1"/>
</dbReference>